<name>A0A423WR47_9PEZI</name>
<protein>
    <submittedName>
        <fullName evidence="1">Uncharacterized protein</fullName>
    </submittedName>
</protein>
<evidence type="ECO:0000313" key="1">
    <source>
        <dbReference type="EMBL" id="ROW05917.1"/>
    </source>
</evidence>
<dbReference type="Proteomes" id="UP000285146">
    <property type="component" value="Unassembled WGS sequence"/>
</dbReference>
<organism evidence="1 2">
    <name type="scientific">Cytospora leucostoma</name>
    <dbReference type="NCBI Taxonomy" id="1230097"/>
    <lineage>
        <taxon>Eukaryota</taxon>
        <taxon>Fungi</taxon>
        <taxon>Dikarya</taxon>
        <taxon>Ascomycota</taxon>
        <taxon>Pezizomycotina</taxon>
        <taxon>Sordariomycetes</taxon>
        <taxon>Sordariomycetidae</taxon>
        <taxon>Diaporthales</taxon>
        <taxon>Cytosporaceae</taxon>
        <taxon>Cytospora</taxon>
    </lineage>
</organism>
<comment type="caution">
    <text evidence="1">The sequence shown here is derived from an EMBL/GenBank/DDBJ whole genome shotgun (WGS) entry which is preliminary data.</text>
</comment>
<evidence type="ECO:0000313" key="2">
    <source>
        <dbReference type="Proteomes" id="UP000285146"/>
    </source>
</evidence>
<dbReference type="AlphaFoldDB" id="A0A423WR47"/>
<accession>A0A423WR47</accession>
<proteinExistence type="predicted"/>
<gene>
    <name evidence="1" type="ORF">VPNG_08018</name>
</gene>
<keyword evidence="2" id="KW-1185">Reference proteome</keyword>
<sequence>MASLDFLDKEPTELSHEEWQQFVAVLRSNQETEFLSDDAAFADISAQTMNFSNNEQMTLKVRFHLGVPTVHTKPRRGRGACTGSAKEGTYEGTFSHGDSVNQTRFIYLKKEGTAVVGQFRTALQKIVGTFKSEVGPTVADGLNLKGAFNFA</sequence>
<dbReference type="InParanoid" id="A0A423WR47"/>
<dbReference type="EMBL" id="LKEB01000045">
    <property type="protein sequence ID" value="ROW05917.1"/>
    <property type="molecule type" value="Genomic_DNA"/>
</dbReference>
<reference evidence="1 2" key="1">
    <citation type="submission" date="2015-09" db="EMBL/GenBank/DDBJ databases">
        <title>Host preference determinants of Valsa canker pathogens revealed by comparative genomics.</title>
        <authorList>
            <person name="Yin Z."/>
            <person name="Huang L."/>
        </authorList>
    </citation>
    <scope>NUCLEOTIDE SEQUENCE [LARGE SCALE GENOMIC DNA]</scope>
    <source>
        <strain evidence="1 2">SXYLt</strain>
    </source>
</reference>